<evidence type="ECO:0000313" key="2">
    <source>
        <dbReference type="Proteomes" id="UP000256709"/>
    </source>
</evidence>
<protein>
    <submittedName>
        <fullName evidence="1">Uncharacterized protein</fullName>
    </submittedName>
</protein>
<reference evidence="1 2" key="1">
    <citation type="submission" date="2017-04" db="EMBL/GenBank/DDBJ databases">
        <title>Comparative genome analysis of Subtercola boreus.</title>
        <authorList>
            <person name="Cho Y.-J."/>
            <person name="Cho A."/>
            <person name="Kim O.-S."/>
            <person name="Lee J.-I."/>
        </authorList>
    </citation>
    <scope>NUCLEOTIDE SEQUENCE [LARGE SCALE GENOMIC DNA]</scope>
    <source>
        <strain evidence="1 2">P27444</strain>
    </source>
</reference>
<dbReference type="Proteomes" id="UP000256709">
    <property type="component" value="Unassembled WGS sequence"/>
</dbReference>
<evidence type="ECO:0000313" key="1">
    <source>
        <dbReference type="EMBL" id="RFA07265.1"/>
    </source>
</evidence>
<sequence length="60" mass="6099">MVSGQDDSSSGDGQLMGILAERHPDTGVVDVTLTFYQGHAARSSATPSAKVIAELAAHSG</sequence>
<dbReference type="AlphaFoldDB" id="A0A3E0VC88"/>
<gene>
    <name evidence="1" type="ORF">B7R21_13660</name>
</gene>
<name>A0A3E0VC88_9MICO</name>
<proteinExistence type="predicted"/>
<organism evidence="1 2">
    <name type="scientific">Subtercola boreus</name>
    <dbReference type="NCBI Taxonomy" id="120213"/>
    <lineage>
        <taxon>Bacteria</taxon>
        <taxon>Bacillati</taxon>
        <taxon>Actinomycetota</taxon>
        <taxon>Actinomycetes</taxon>
        <taxon>Micrococcales</taxon>
        <taxon>Microbacteriaceae</taxon>
        <taxon>Subtercola</taxon>
    </lineage>
</organism>
<comment type="caution">
    <text evidence="1">The sequence shown here is derived from an EMBL/GenBank/DDBJ whole genome shotgun (WGS) entry which is preliminary data.</text>
</comment>
<accession>A0A3E0VC88</accession>
<dbReference type="EMBL" id="NBXA01000026">
    <property type="protein sequence ID" value="RFA07265.1"/>
    <property type="molecule type" value="Genomic_DNA"/>
</dbReference>